<reference evidence="2 3" key="1">
    <citation type="submission" date="2018-10" db="EMBL/GenBank/DDBJ databases">
        <title>Fifty Aureobasidium pullulans genomes reveal a recombining polyextremotolerant generalist.</title>
        <authorList>
            <person name="Gostincar C."/>
            <person name="Turk M."/>
            <person name="Zajc J."/>
            <person name="Gunde-Cimerman N."/>
        </authorList>
    </citation>
    <scope>NUCLEOTIDE SEQUENCE [LARGE SCALE GENOMIC DNA]</scope>
    <source>
        <strain evidence="2 3">EXF-10796</strain>
    </source>
</reference>
<accession>A0AB74J6A7</accession>
<keyword evidence="1" id="KW-0732">Signal</keyword>
<evidence type="ECO:0000313" key="2">
    <source>
        <dbReference type="EMBL" id="THW50080.1"/>
    </source>
</evidence>
<dbReference type="Proteomes" id="UP000309076">
    <property type="component" value="Unassembled WGS sequence"/>
</dbReference>
<name>A0AB74J6A7_AURPU</name>
<gene>
    <name evidence="2" type="ORF">D6D21_02156</name>
</gene>
<evidence type="ECO:0000256" key="1">
    <source>
        <dbReference type="SAM" id="SignalP"/>
    </source>
</evidence>
<feature type="chain" id="PRO_5044502380" description="Apple domain-containing protein" evidence="1">
    <location>
        <begin position="22"/>
        <end position="329"/>
    </location>
</feature>
<protein>
    <recommendedName>
        <fullName evidence="4">Apple domain-containing protein</fullName>
    </recommendedName>
</protein>
<feature type="signal peptide" evidence="1">
    <location>
        <begin position="1"/>
        <end position="21"/>
    </location>
</feature>
<sequence>MPPSHIATAFALALVAAGADAAMGNAFSSGPTADGNFIRLANSTLVVPEAPVPQVGLLSLWTGMGMSNGDLIQALVESYDGVADGECGLVHGDWCTYASVLEIARSFADELCKEQVGGRQIKTKPGDHVTLSYMYNDRTDAYDQYVYVNGVQTSNYTSSKGGKALGWGTAEECQPDYPCGLIPAHDWVDVVLELEKAQHNYSDTFGNGGSTGTLKTIDGGKTWTGSKLHINEVYLDYPITYDTPMCPEANATTYTSRASRSYTVGCDIRYTGSDIKTVEEKSGKIADCVVYCDQVEGCVGVVLQDTTCHLKSGKGQQVSAQGVQAAILQ</sequence>
<evidence type="ECO:0000313" key="3">
    <source>
        <dbReference type="Proteomes" id="UP000309076"/>
    </source>
</evidence>
<proteinExistence type="predicted"/>
<organism evidence="2 3">
    <name type="scientific">Aureobasidium pullulans</name>
    <name type="common">Black yeast</name>
    <name type="synonym">Pullularia pullulans</name>
    <dbReference type="NCBI Taxonomy" id="5580"/>
    <lineage>
        <taxon>Eukaryota</taxon>
        <taxon>Fungi</taxon>
        <taxon>Dikarya</taxon>
        <taxon>Ascomycota</taxon>
        <taxon>Pezizomycotina</taxon>
        <taxon>Dothideomycetes</taxon>
        <taxon>Dothideomycetidae</taxon>
        <taxon>Dothideales</taxon>
        <taxon>Saccotheciaceae</taxon>
        <taxon>Aureobasidium</taxon>
    </lineage>
</organism>
<evidence type="ECO:0008006" key="4">
    <source>
        <dbReference type="Google" id="ProtNLM"/>
    </source>
</evidence>
<dbReference type="AlphaFoldDB" id="A0AB74J6A7"/>
<comment type="caution">
    <text evidence="2">The sequence shown here is derived from an EMBL/GenBank/DDBJ whole genome shotgun (WGS) entry which is preliminary data.</text>
</comment>
<dbReference type="EMBL" id="QZAM01000024">
    <property type="protein sequence ID" value="THW50080.1"/>
    <property type="molecule type" value="Genomic_DNA"/>
</dbReference>